<accession>A0A4D6XEU7</accession>
<keyword evidence="1" id="KW-1133">Transmembrane helix</keyword>
<sequence>MTRGQELQRFLSRYFGVFIAEFFLSCLTLGGTVSLVFSTYLRSPDRAQPVMALALVAVVSAASHIAMVRGYAWGVRGVIGLVVIALLAVLPSYGYRPHMGGYVSILLFGLTALLIVNSQRYREMRVQLVEYRQIRRANRQALK</sequence>
<feature type="transmembrane region" description="Helical" evidence="1">
    <location>
        <begin position="73"/>
        <end position="93"/>
    </location>
</feature>
<proteinExistence type="predicted"/>
<feature type="transmembrane region" description="Helical" evidence="1">
    <location>
        <begin position="12"/>
        <end position="37"/>
    </location>
</feature>
<evidence type="ECO:0000313" key="2">
    <source>
        <dbReference type="EMBL" id="QCI11145.1"/>
    </source>
</evidence>
<keyword evidence="1" id="KW-0812">Transmembrane</keyword>
<gene>
    <name evidence="2" type="ORF">E6B08_06860</name>
</gene>
<protein>
    <submittedName>
        <fullName evidence="2">Uncharacterized protein</fullName>
    </submittedName>
</protein>
<evidence type="ECO:0000256" key="1">
    <source>
        <dbReference type="SAM" id="Phobius"/>
    </source>
</evidence>
<keyword evidence="1" id="KW-0472">Membrane</keyword>
<evidence type="ECO:0000313" key="3">
    <source>
        <dbReference type="Proteomes" id="UP000298551"/>
    </source>
</evidence>
<name>A0A4D6XEU7_PSEPU</name>
<dbReference type="EMBL" id="CP039371">
    <property type="protein sequence ID" value="QCI11145.1"/>
    <property type="molecule type" value="Genomic_DNA"/>
</dbReference>
<dbReference type="OrthoDB" id="7032452at2"/>
<dbReference type="Proteomes" id="UP000298551">
    <property type="component" value="Chromosome"/>
</dbReference>
<dbReference type="AlphaFoldDB" id="A0A4D6XEU7"/>
<reference evidence="3" key="1">
    <citation type="submission" date="2019-04" db="EMBL/GenBank/DDBJ databases">
        <title>Genome sequence of Pseudomonas putida 1290, an auxin catabolizing strain.</title>
        <authorList>
            <person name="Laird T.S."/>
            <person name="Leveau J.H.J."/>
        </authorList>
    </citation>
    <scope>NUCLEOTIDE SEQUENCE [LARGE SCALE GENOMIC DNA]</scope>
    <source>
        <strain evidence="3">1290</strain>
    </source>
</reference>
<dbReference type="RefSeq" id="WP_136913331.1">
    <property type="nucleotide sequence ID" value="NZ_CP039371.1"/>
</dbReference>
<feature type="transmembrane region" description="Helical" evidence="1">
    <location>
        <begin position="99"/>
        <end position="116"/>
    </location>
</feature>
<organism evidence="2 3">
    <name type="scientific">Pseudomonas putida</name>
    <name type="common">Arthrobacter siderocapsulatus</name>
    <dbReference type="NCBI Taxonomy" id="303"/>
    <lineage>
        <taxon>Bacteria</taxon>
        <taxon>Pseudomonadati</taxon>
        <taxon>Pseudomonadota</taxon>
        <taxon>Gammaproteobacteria</taxon>
        <taxon>Pseudomonadales</taxon>
        <taxon>Pseudomonadaceae</taxon>
        <taxon>Pseudomonas</taxon>
    </lineage>
</organism>
<feature type="transmembrane region" description="Helical" evidence="1">
    <location>
        <begin position="49"/>
        <end position="66"/>
    </location>
</feature>